<dbReference type="EMBL" id="FJOG01000011">
    <property type="protein sequence ID" value="CZR58346.1"/>
    <property type="molecule type" value="Genomic_DNA"/>
</dbReference>
<dbReference type="STRING" id="576137.A0A1L7X002"/>
<dbReference type="InterPro" id="IPR045518">
    <property type="entry name" value="2EXR"/>
</dbReference>
<sequence>MQIGGRAELSIASFRDHWKNIREAQRKSKHRHIIWHGWDRDFEWEATVPELRAELMRRGLPQDGLKQNLINRLTENNEWLSSLEGRRFKYKRNIIALEAEKRTTAAGIIPFDQFLDFPPEVRHLIWQFTLPGPRALTVSDHLAGGDTLYFGYHWLGDDTFIKTNGDDVWNRIANPIGVFIAVGDELVLLPNGFRTRQTLLGSVIADLKSVKHLALRYDMWDDPHRDMGRRKDAGPTWHQHLKQFLGLKQVMFVQESKDDSYHLAAWTLGHITFQDSRKPHRSRAHLLRKSFLEKDISEKEKRLGIPEVLIVDQTRVPNIPGDDWDQDDHVESHYIPEEFQVPYKPPPRPRAPRRSARVRKITKSRARQAHQQSKPATPAQQPGKVPKKSK</sequence>
<dbReference type="Gene3D" id="1.10.720.30">
    <property type="entry name" value="SAP domain"/>
    <property type="match status" value="1"/>
</dbReference>
<accession>A0A1L7X002</accession>
<feature type="compositionally biased region" description="Basic residues" evidence="1">
    <location>
        <begin position="350"/>
        <end position="368"/>
    </location>
</feature>
<reference evidence="3 4" key="1">
    <citation type="submission" date="2016-03" db="EMBL/GenBank/DDBJ databases">
        <authorList>
            <person name="Ploux O."/>
        </authorList>
    </citation>
    <scope>NUCLEOTIDE SEQUENCE [LARGE SCALE GENOMIC DNA]</scope>
    <source>
        <strain evidence="3 4">UAMH 11012</strain>
    </source>
</reference>
<keyword evidence="4" id="KW-1185">Reference proteome</keyword>
<dbReference type="PROSITE" id="PS50800">
    <property type="entry name" value="SAP"/>
    <property type="match status" value="1"/>
</dbReference>
<name>A0A1L7X002_9HELO</name>
<organism evidence="3 4">
    <name type="scientific">Phialocephala subalpina</name>
    <dbReference type="NCBI Taxonomy" id="576137"/>
    <lineage>
        <taxon>Eukaryota</taxon>
        <taxon>Fungi</taxon>
        <taxon>Dikarya</taxon>
        <taxon>Ascomycota</taxon>
        <taxon>Pezizomycotina</taxon>
        <taxon>Leotiomycetes</taxon>
        <taxon>Helotiales</taxon>
        <taxon>Mollisiaceae</taxon>
        <taxon>Phialocephala</taxon>
        <taxon>Phialocephala fortinii species complex</taxon>
    </lineage>
</organism>
<dbReference type="AlphaFoldDB" id="A0A1L7X002"/>
<evidence type="ECO:0000256" key="1">
    <source>
        <dbReference type="SAM" id="MobiDB-lite"/>
    </source>
</evidence>
<dbReference type="Pfam" id="PF20150">
    <property type="entry name" value="2EXR"/>
    <property type="match status" value="1"/>
</dbReference>
<dbReference type="InterPro" id="IPR036361">
    <property type="entry name" value="SAP_dom_sf"/>
</dbReference>
<feature type="compositionally biased region" description="Polar residues" evidence="1">
    <location>
        <begin position="369"/>
        <end position="380"/>
    </location>
</feature>
<dbReference type="Proteomes" id="UP000184330">
    <property type="component" value="Unassembled WGS sequence"/>
</dbReference>
<protein>
    <recommendedName>
        <fullName evidence="2">SAP domain-containing protein</fullName>
    </recommendedName>
</protein>
<evidence type="ECO:0000313" key="4">
    <source>
        <dbReference type="Proteomes" id="UP000184330"/>
    </source>
</evidence>
<dbReference type="Pfam" id="PF02037">
    <property type="entry name" value="SAP"/>
    <property type="match status" value="1"/>
</dbReference>
<dbReference type="InterPro" id="IPR003034">
    <property type="entry name" value="SAP_dom"/>
</dbReference>
<feature type="region of interest" description="Disordered" evidence="1">
    <location>
        <begin position="338"/>
        <end position="390"/>
    </location>
</feature>
<dbReference type="OrthoDB" id="3561261at2759"/>
<proteinExistence type="predicted"/>
<evidence type="ECO:0000313" key="3">
    <source>
        <dbReference type="EMBL" id="CZR58346.1"/>
    </source>
</evidence>
<gene>
    <name evidence="3" type="ORF">PAC_08238</name>
</gene>
<dbReference type="SUPFAM" id="SSF68906">
    <property type="entry name" value="SAP domain"/>
    <property type="match status" value="1"/>
</dbReference>
<feature type="domain" description="SAP" evidence="2">
    <location>
        <begin position="43"/>
        <end position="77"/>
    </location>
</feature>
<evidence type="ECO:0000259" key="2">
    <source>
        <dbReference type="PROSITE" id="PS50800"/>
    </source>
</evidence>